<evidence type="ECO:0000313" key="21">
    <source>
        <dbReference type="Proteomes" id="UP000604825"/>
    </source>
</evidence>
<evidence type="ECO:0000256" key="7">
    <source>
        <dbReference type="ARBA" id="ARBA00022692"/>
    </source>
</evidence>
<feature type="signal peptide" evidence="18">
    <location>
        <begin position="1"/>
        <end position="28"/>
    </location>
</feature>
<evidence type="ECO:0000256" key="3">
    <source>
        <dbReference type="ARBA" id="ARBA00004613"/>
    </source>
</evidence>
<dbReference type="InterPro" id="IPR023299">
    <property type="entry name" value="ATPase_P-typ_cyto_dom_N"/>
</dbReference>
<dbReference type="PROSITE" id="PS00154">
    <property type="entry name" value="ATPASE_E1_E2"/>
    <property type="match status" value="1"/>
</dbReference>
<dbReference type="Pfam" id="PF00332">
    <property type="entry name" value="Glyco_hydro_17"/>
    <property type="match status" value="1"/>
</dbReference>
<evidence type="ECO:0000256" key="4">
    <source>
        <dbReference type="ARBA" id="ARBA00008773"/>
    </source>
</evidence>
<dbReference type="NCBIfam" id="TIGR01494">
    <property type="entry name" value="ATPase_P-type"/>
    <property type="match status" value="2"/>
</dbReference>
<dbReference type="InterPro" id="IPR044965">
    <property type="entry name" value="Glyco_hydro_17_plant"/>
</dbReference>
<dbReference type="SUPFAM" id="SSF56784">
    <property type="entry name" value="HAD-like"/>
    <property type="match status" value="1"/>
</dbReference>
<evidence type="ECO:0000256" key="2">
    <source>
        <dbReference type="ARBA" id="ARBA00004370"/>
    </source>
</evidence>
<dbReference type="FunFam" id="3.20.20.80:FF:000005">
    <property type="entry name" value="Glucan endo-1,3-beta-glucosidase 14"/>
    <property type="match status" value="1"/>
</dbReference>
<feature type="compositionally biased region" description="Low complexity" evidence="16">
    <location>
        <begin position="875"/>
        <end position="884"/>
    </location>
</feature>
<evidence type="ECO:0000256" key="6">
    <source>
        <dbReference type="ARBA" id="ARBA00022525"/>
    </source>
</evidence>
<keyword evidence="6" id="KW-0964">Secreted</keyword>
<dbReference type="GO" id="GO:0042973">
    <property type="term" value="F:glucan endo-1,3-beta-D-glucosidase activity"/>
    <property type="evidence" value="ECO:0007669"/>
    <property type="project" value="UniProtKB-EC"/>
</dbReference>
<dbReference type="GO" id="GO:0005975">
    <property type="term" value="P:carbohydrate metabolic process"/>
    <property type="evidence" value="ECO:0007669"/>
    <property type="project" value="InterPro"/>
</dbReference>
<dbReference type="InterPro" id="IPR023298">
    <property type="entry name" value="ATPase_P-typ_TM_dom_sf"/>
</dbReference>
<comment type="catalytic activity">
    <reaction evidence="1">
        <text>Hydrolysis of (1-&gt;3)-beta-D-glucosidic linkages in (1-&gt;3)-beta-D-glucans.</text>
        <dbReference type="EC" id="3.2.1.39"/>
    </reaction>
</comment>
<proteinExistence type="inferred from homology"/>
<feature type="region of interest" description="Disordered" evidence="16">
    <location>
        <begin position="853"/>
        <end position="900"/>
    </location>
</feature>
<comment type="subcellular location">
    <subcellularLocation>
        <location evidence="2">Membrane</location>
    </subcellularLocation>
    <subcellularLocation>
        <location evidence="3">Secreted</location>
    </subcellularLocation>
</comment>
<keyword evidence="7 17" id="KW-0812">Transmembrane</keyword>
<sequence length="900" mass="94309">MGAAARKPAAALLPIWLICLVCASRAGAQPYIGVNYGEVADNLPSPDETAKLLKSTSISKVRLYGVDAGLIRALAGSGISVVVGVANGDIPSLAADPAAASRWLAANVLPFVPATTISTVAVGNEVLESGDASLAAALLPAMQNLRAAAAAAGDGAAGIRFSTVNTMGVMAQSDPPSTGAFHPDVAPQLQQILAFLSRTGAPFMINPYPWFAYQSDPRPETLSFCLFQPNAGRVDGGSRIRYTNMFDAQLDAVKSALVRAGYGSVDIVVAETGWPTKGDAGEPGATAENARAYVSNLVAHLRSGAGTPLMPGKSVETYLFALYDEDLKPGPTSERSFGLYHTDLTMAYDAGLTSSTPAAGGGGPAQPKQAGGWCVARDGASDAELQADLDYACSQLGVDCGAIQPGGACFEPNTVHAHAAYAMNQLYQAAGRHPWNCDFRASAALTSENPTCSLVLGFISQPYHARNLANKLYVTEAVRVASAIIFLPESVVFMPHSTKIVFQPLSNSGFSEPRAPSPVTARHFTGSTRDEQGKPTFDRQHVTFNSIFTALVGIFQQAITIIVVAIPEGLPLAVTLTLAFSMKRMVKEHALVRTLSACETMGSVTAICTDKTGTLTLNQMKVTEFWVGTDRPKEVTGAVVSLLLHPTEKALLSWAVADLGMDADALKRSCKVLHVEAFNSDKKRSGVMIRDNATGAVTAHWKGAAEMVLASCSAYVGSDGAARESTRGRGGSWKKSSLVLVQRLKQRGHVVAVTGDGTNDAPALKEADVGLSMGIQGTEVAKESSDIVIMNDNFDTVVTATRRTAAGMVDRSSMAVLIGVTAGVAAALLIGWFLLAPPVSRRVTGWLQAPRGMAPVSEWPSRRRATAAPRHSSRAEQAAAASRAGPGWLATARARHPGSP</sequence>
<dbReference type="InterPro" id="IPR012946">
    <property type="entry name" value="X8"/>
</dbReference>
<dbReference type="SUPFAM" id="SSF81665">
    <property type="entry name" value="Calcium ATPase, transmembrane domain M"/>
    <property type="match status" value="1"/>
</dbReference>
<keyword evidence="10 17" id="KW-1133">Transmembrane helix</keyword>
<dbReference type="Gene3D" id="3.40.50.1000">
    <property type="entry name" value="HAD superfamily/HAD-like"/>
    <property type="match status" value="2"/>
</dbReference>
<dbReference type="InterPro" id="IPR000490">
    <property type="entry name" value="Glyco_hydro_17"/>
</dbReference>
<protein>
    <recommendedName>
        <fullName evidence="5">glucan endo-1,3-beta-D-glucosidase</fullName>
        <ecNumber evidence="5">3.2.1.39</ecNumber>
    </recommendedName>
</protein>
<evidence type="ECO:0000256" key="1">
    <source>
        <dbReference type="ARBA" id="ARBA00000382"/>
    </source>
</evidence>
<dbReference type="Pfam" id="PF07983">
    <property type="entry name" value="X8"/>
    <property type="match status" value="1"/>
</dbReference>
<feature type="transmembrane region" description="Helical" evidence="17">
    <location>
        <begin position="558"/>
        <end position="580"/>
    </location>
</feature>
<evidence type="ECO:0000256" key="9">
    <source>
        <dbReference type="ARBA" id="ARBA00022801"/>
    </source>
</evidence>
<feature type="transmembrane region" description="Helical" evidence="17">
    <location>
        <begin position="812"/>
        <end position="835"/>
    </location>
</feature>
<evidence type="ECO:0000259" key="19">
    <source>
        <dbReference type="SMART" id="SM00768"/>
    </source>
</evidence>
<gene>
    <name evidence="20" type="ORF">NCGR_LOCUS3860</name>
</gene>
<comment type="caution">
    <text evidence="20">The sequence shown here is derived from an EMBL/GenBank/DDBJ whole genome shotgun (WGS) entry which is preliminary data.</text>
</comment>
<dbReference type="PROSITE" id="PS00587">
    <property type="entry name" value="GLYCOSYL_HYDROL_F17"/>
    <property type="match status" value="1"/>
</dbReference>
<dbReference type="InterPro" id="IPR023214">
    <property type="entry name" value="HAD_sf"/>
</dbReference>
<evidence type="ECO:0000313" key="20">
    <source>
        <dbReference type="EMBL" id="CAD6206119.1"/>
    </source>
</evidence>
<dbReference type="InterPro" id="IPR001757">
    <property type="entry name" value="P_typ_ATPase"/>
</dbReference>
<evidence type="ECO:0000256" key="14">
    <source>
        <dbReference type="RuleBase" id="RU004335"/>
    </source>
</evidence>
<evidence type="ECO:0000256" key="16">
    <source>
        <dbReference type="SAM" id="MobiDB-lite"/>
    </source>
</evidence>
<dbReference type="SUPFAM" id="SSF51445">
    <property type="entry name" value="(Trans)glycosidases"/>
    <property type="match status" value="1"/>
</dbReference>
<evidence type="ECO:0000256" key="5">
    <source>
        <dbReference type="ARBA" id="ARBA00012780"/>
    </source>
</evidence>
<keyword evidence="13 15" id="KW-0326">Glycosidase</keyword>
<dbReference type="Gene3D" id="1.20.1110.10">
    <property type="entry name" value="Calcium-transporting ATPase, transmembrane domain"/>
    <property type="match status" value="1"/>
</dbReference>
<name>A0A811MKP0_9POAL</name>
<keyword evidence="21" id="KW-1185">Reference proteome</keyword>
<evidence type="ECO:0000256" key="8">
    <source>
        <dbReference type="ARBA" id="ARBA00022729"/>
    </source>
</evidence>
<dbReference type="SMART" id="SM00768">
    <property type="entry name" value="X8"/>
    <property type="match status" value="1"/>
</dbReference>
<dbReference type="InterPro" id="IPR018303">
    <property type="entry name" value="ATPase_P-typ_P_site"/>
</dbReference>
<keyword evidence="11 17" id="KW-0472">Membrane</keyword>
<feature type="chain" id="PRO_5033020894" description="glucan endo-1,3-beta-D-glucosidase" evidence="18">
    <location>
        <begin position="29"/>
        <end position="900"/>
    </location>
</feature>
<comment type="similarity">
    <text evidence="4 14">Belongs to the glycosyl hydrolase 17 family.</text>
</comment>
<dbReference type="Pfam" id="PF13246">
    <property type="entry name" value="Cation_ATPase"/>
    <property type="match status" value="1"/>
</dbReference>
<evidence type="ECO:0000256" key="10">
    <source>
        <dbReference type="ARBA" id="ARBA00022989"/>
    </source>
</evidence>
<evidence type="ECO:0000256" key="17">
    <source>
        <dbReference type="SAM" id="Phobius"/>
    </source>
</evidence>
<dbReference type="PANTHER" id="PTHR32227">
    <property type="entry name" value="GLUCAN ENDO-1,3-BETA-GLUCOSIDASE BG1-RELATED-RELATED"/>
    <property type="match status" value="1"/>
</dbReference>
<evidence type="ECO:0000256" key="12">
    <source>
        <dbReference type="ARBA" id="ARBA00023157"/>
    </source>
</evidence>
<feature type="domain" description="X8" evidence="19">
    <location>
        <begin position="372"/>
        <end position="454"/>
    </location>
</feature>
<evidence type="ECO:0000256" key="15">
    <source>
        <dbReference type="RuleBase" id="RU004336"/>
    </source>
</evidence>
<reference evidence="20" key="1">
    <citation type="submission" date="2020-10" db="EMBL/GenBank/DDBJ databases">
        <authorList>
            <person name="Han B."/>
            <person name="Lu T."/>
            <person name="Zhao Q."/>
            <person name="Huang X."/>
            <person name="Zhao Y."/>
        </authorList>
    </citation>
    <scope>NUCLEOTIDE SEQUENCE</scope>
</reference>
<dbReference type="Proteomes" id="UP000604825">
    <property type="component" value="Unassembled WGS sequence"/>
</dbReference>
<accession>A0A811MKP0</accession>
<dbReference type="EMBL" id="CAJGYO010000001">
    <property type="protein sequence ID" value="CAD6206119.1"/>
    <property type="molecule type" value="Genomic_DNA"/>
</dbReference>
<dbReference type="GO" id="GO:0016020">
    <property type="term" value="C:membrane"/>
    <property type="evidence" value="ECO:0007669"/>
    <property type="project" value="UniProtKB-SubCell"/>
</dbReference>
<dbReference type="Gene3D" id="1.20.58.1040">
    <property type="match status" value="1"/>
</dbReference>
<dbReference type="GO" id="GO:0016887">
    <property type="term" value="F:ATP hydrolysis activity"/>
    <property type="evidence" value="ECO:0007669"/>
    <property type="project" value="InterPro"/>
</dbReference>
<dbReference type="GO" id="GO:0005524">
    <property type="term" value="F:ATP binding"/>
    <property type="evidence" value="ECO:0007669"/>
    <property type="project" value="InterPro"/>
</dbReference>
<dbReference type="Gene3D" id="3.20.20.80">
    <property type="entry name" value="Glycosidases"/>
    <property type="match status" value="1"/>
</dbReference>
<keyword evidence="8 18" id="KW-0732">Signal</keyword>
<dbReference type="InterPro" id="IPR017853">
    <property type="entry name" value="GH"/>
</dbReference>
<dbReference type="AlphaFoldDB" id="A0A811MKP0"/>
<dbReference type="FunFam" id="1.20.58.1040:FF:000003">
    <property type="entry name" value="glucan endo-1,3-beta-glucosidase 7"/>
    <property type="match status" value="1"/>
</dbReference>
<keyword evidence="12" id="KW-1015">Disulfide bond</keyword>
<evidence type="ECO:0000256" key="11">
    <source>
        <dbReference type="ARBA" id="ARBA00023136"/>
    </source>
</evidence>
<keyword evidence="9 15" id="KW-0378">Hydrolase</keyword>
<dbReference type="InterPro" id="IPR036412">
    <property type="entry name" value="HAD-like_sf"/>
</dbReference>
<evidence type="ECO:0000256" key="18">
    <source>
        <dbReference type="SAM" id="SignalP"/>
    </source>
</evidence>
<evidence type="ECO:0000256" key="13">
    <source>
        <dbReference type="ARBA" id="ARBA00023295"/>
    </source>
</evidence>
<dbReference type="OrthoDB" id="941679at2759"/>
<dbReference type="GO" id="GO:0005576">
    <property type="term" value="C:extracellular region"/>
    <property type="evidence" value="ECO:0007669"/>
    <property type="project" value="UniProtKB-SubCell"/>
</dbReference>
<organism evidence="20 21">
    <name type="scientific">Miscanthus lutarioriparius</name>
    <dbReference type="NCBI Taxonomy" id="422564"/>
    <lineage>
        <taxon>Eukaryota</taxon>
        <taxon>Viridiplantae</taxon>
        <taxon>Streptophyta</taxon>
        <taxon>Embryophyta</taxon>
        <taxon>Tracheophyta</taxon>
        <taxon>Spermatophyta</taxon>
        <taxon>Magnoliopsida</taxon>
        <taxon>Liliopsida</taxon>
        <taxon>Poales</taxon>
        <taxon>Poaceae</taxon>
        <taxon>PACMAD clade</taxon>
        <taxon>Panicoideae</taxon>
        <taxon>Andropogonodae</taxon>
        <taxon>Andropogoneae</taxon>
        <taxon>Saccharinae</taxon>
        <taxon>Miscanthus</taxon>
    </lineage>
</organism>
<dbReference type="Gene3D" id="3.40.1110.10">
    <property type="entry name" value="Calcium-transporting ATPase, cytoplasmic domain N"/>
    <property type="match status" value="1"/>
</dbReference>
<feature type="region of interest" description="Disordered" evidence="16">
    <location>
        <begin position="512"/>
        <end position="535"/>
    </location>
</feature>
<dbReference type="EC" id="3.2.1.39" evidence="5"/>